<dbReference type="Gene3D" id="2.60.40.4070">
    <property type="match status" value="1"/>
</dbReference>
<accession>A0A948RW76</accession>
<dbReference type="InterPro" id="IPR057708">
    <property type="entry name" value="DUF7948"/>
</dbReference>
<evidence type="ECO:0008006" key="6">
    <source>
        <dbReference type="Google" id="ProtNLM"/>
    </source>
</evidence>
<evidence type="ECO:0000256" key="1">
    <source>
        <dbReference type="SAM" id="SignalP"/>
    </source>
</evidence>
<dbReference type="InterPro" id="IPR025965">
    <property type="entry name" value="FlgD/Vpr_Ig-like"/>
</dbReference>
<evidence type="ECO:0000259" key="2">
    <source>
        <dbReference type="Pfam" id="PF13860"/>
    </source>
</evidence>
<evidence type="ECO:0000259" key="3">
    <source>
        <dbReference type="Pfam" id="PF25778"/>
    </source>
</evidence>
<feature type="domain" description="DUF7948" evidence="3">
    <location>
        <begin position="38"/>
        <end position="161"/>
    </location>
</feature>
<dbReference type="PROSITE" id="PS51257">
    <property type="entry name" value="PROKAR_LIPOPROTEIN"/>
    <property type="match status" value="1"/>
</dbReference>
<proteinExistence type="predicted"/>
<dbReference type="Pfam" id="PF25778">
    <property type="entry name" value="DUF7948"/>
    <property type="match status" value="1"/>
</dbReference>
<evidence type="ECO:0000313" key="5">
    <source>
        <dbReference type="Proteomes" id="UP000777784"/>
    </source>
</evidence>
<protein>
    <recommendedName>
        <fullName evidence="6">FlgD Ig-like domain-containing protein</fullName>
    </recommendedName>
</protein>
<dbReference type="AlphaFoldDB" id="A0A948RW76"/>
<comment type="caution">
    <text evidence="4">The sequence shown here is derived from an EMBL/GenBank/DDBJ whole genome shotgun (WGS) entry which is preliminary data.</text>
</comment>
<name>A0A948RW76_UNCEI</name>
<feature type="signal peptide" evidence="1">
    <location>
        <begin position="1"/>
        <end position="34"/>
    </location>
</feature>
<dbReference type="PANTHER" id="PTHR35580:SF1">
    <property type="entry name" value="PHYTASE-LIKE DOMAIN-CONTAINING PROTEIN"/>
    <property type="match status" value="1"/>
</dbReference>
<evidence type="ECO:0000313" key="4">
    <source>
        <dbReference type="EMBL" id="MBU2691626.1"/>
    </source>
</evidence>
<keyword evidence="1" id="KW-0732">Signal</keyword>
<dbReference type="Pfam" id="PF13860">
    <property type="entry name" value="FlgD_ig"/>
    <property type="match status" value="1"/>
</dbReference>
<reference evidence="4" key="1">
    <citation type="submission" date="2021-05" db="EMBL/GenBank/DDBJ databases">
        <title>Energy efficiency and biological interactions define the core microbiome of deep oligotrophic groundwater.</title>
        <authorList>
            <person name="Mehrshad M."/>
            <person name="Lopez-Fernandez M."/>
            <person name="Bell E."/>
            <person name="Bernier-Latmani R."/>
            <person name="Bertilsson S."/>
            <person name="Dopson M."/>
        </authorList>
    </citation>
    <scope>NUCLEOTIDE SEQUENCE</scope>
    <source>
        <strain evidence="4">Modern_marine.mb.64</strain>
    </source>
</reference>
<feature type="chain" id="PRO_5037345804" description="FlgD Ig-like domain-containing protein" evidence="1">
    <location>
        <begin position="35"/>
        <end position="787"/>
    </location>
</feature>
<sequence length="787" mass="82502">MKMQHRRAAAPTHINWTASLALLLTFGCCTPAGASPGFIKNLGQWDPAVLYVRPAAETSIFFTAGGLIVGRQDSVAASLQFVDADPRPSTTAGGQQATLYNFYLGNPSRWRAAVPAYTEIVYSNLWPGVDLIFQDHPNGLRYTISATGDAGLSRVQWVAAGGIAIAPPFPGKTTGTLSWDGEGAGASASVCGSSNAVLSRDLDNPEALVWSTLLGGSSDDYGHALALNNLGQPILAGSTHSIDYPTTPGASADTLAGLWDLVVSKLDAAGETLLWSTYIGGDSYDINYDIALDASGNPVITGKTESENFPTTSGAYDESHNGSGDVFVLKLGGGDGALQWSTLAGDIDNDLAFSMLLDDAGNPIVAGYTLSPGFPTTLGAYDESHNGEWDAFLFKLTASGDALLWGTFFGGRGDDRVYDTAADELGCIYLTSWTTSEDLPVSAGAYDISYNGGEDAYVAKFNSAGDQLEWCTYLGGSDIDRAYAIDVDSGGNPVVAGWVRSNDFPHSPGAYDEMYNGDDDIFITKLSSAGAALLWSTFLGGAGGEIGRDLAIDPYDNVIITGGTTSSDFPTTPGAVDTTQNGSYDIYLTKLAPDGRDLFWSGLVGGSGWEEGYALALDGDGHPVLSGDTSSPDFPTTPGVYAEEPRGLIDILILKLDLGNASSVSPGPPARPAAQAGFGLFPNPASSNVTFVFDLPEPSRVVFHIYNVAGRLIRRIDGGETFPAGQQRLCWDGRDNAGKPLATGCYLVRRFGTGRSGDSRFGGGRPEDGRAGQAVAASTQRLIFIAD</sequence>
<gene>
    <name evidence="4" type="ORF">KJ970_11935</name>
</gene>
<feature type="domain" description="FlgD/Vpr Ig-like" evidence="2">
    <location>
        <begin position="687"/>
        <end position="748"/>
    </location>
</feature>
<organism evidence="4 5">
    <name type="scientific">Eiseniibacteriota bacterium</name>
    <dbReference type="NCBI Taxonomy" id="2212470"/>
    <lineage>
        <taxon>Bacteria</taxon>
        <taxon>Candidatus Eiseniibacteriota</taxon>
    </lineage>
</organism>
<dbReference type="Proteomes" id="UP000777784">
    <property type="component" value="Unassembled WGS sequence"/>
</dbReference>
<dbReference type="EMBL" id="JAHJDP010000069">
    <property type="protein sequence ID" value="MBU2691626.1"/>
    <property type="molecule type" value="Genomic_DNA"/>
</dbReference>
<dbReference type="InterPro" id="IPR052918">
    <property type="entry name" value="Motility_Chemotaxis_Reg"/>
</dbReference>
<dbReference type="PANTHER" id="PTHR35580">
    <property type="entry name" value="CELL SURFACE GLYCOPROTEIN (S-LAYER PROTEIN)-LIKE PROTEIN"/>
    <property type="match status" value="1"/>
</dbReference>